<protein>
    <submittedName>
        <fullName evidence="2">Uncharacterized protein</fullName>
    </submittedName>
</protein>
<keyword evidence="3" id="KW-1185">Reference proteome</keyword>
<dbReference type="AlphaFoldDB" id="A0AAD6YUR6"/>
<name>A0AAD6YUR6_9AGAR</name>
<sequence length="602" mass="65731">MSPTPLRFAHYASPAPSSRSRLQAPRYPREGLSKPPRHPKPFASILKPSVSSVKPSASSSKSSPPPQALPLPKSSASSSKPSASPRLASLRHHKDHASSPPRDPLPSTTTRCMPSLQRPDACARRQAHTPPPTPSLRVACGPSPLGARAPCSLELPHAPPPTPSPRGSVWRETLPWTRSCPHPPRSSCVRMSSMHRGDGATVPLLERSAPTAVRAKFAAGVGSRCGEWLQMRKDAAQISIGEDAAWCTWAYKCPKYHSFPPSFTSLRAPIQIFRIGKGMGEVDRCEATEQIFERRRQALQVHRGEEWEEGRRCVPLYKDVDDPRARCQHLSCLVLRPVTSDIQRQMADSAMQESWLGSFGIQSSVGQGGVAPADDSWYRVGKADQTRQRRATRSSVGMDLGCLTAAVSKMFRSNSGGRTGSLVFRKNCVTVPKFSAAREIRLSSTPTFISFYRGVPSACTKSRLSRPRPTACFSSRPKCLKILLGRLACNLGKASIQAWVGPGCHTTTSRARRARDDTPSCSTTRGAVRASAGVTRRVYILATLVCMCTVRFCFPLFHLRLGAAPHGVRPVLAFDSPRAQLVILNAASFAAPRRGEHHLRRE</sequence>
<feature type="region of interest" description="Disordered" evidence="1">
    <location>
        <begin position="1"/>
        <end position="141"/>
    </location>
</feature>
<reference evidence="2" key="1">
    <citation type="submission" date="2023-03" db="EMBL/GenBank/DDBJ databases">
        <title>Massive genome expansion in bonnet fungi (Mycena s.s.) driven by repeated elements and novel gene families across ecological guilds.</title>
        <authorList>
            <consortium name="Lawrence Berkeley National Laboratory"/>
            <person name="Harder C.B."/>
            <person name="Miyauchi S."/>
            <person name="Viragh M."/>
            <person name="Kuo A."/>
            <person name="Thoen E."/>
            <person name="Andreopoulos B."/>
            <person name="Lu D."/>
            <person name="Skrede I."/>
            <person name="Drula E."/>
            <person name="Henrissat B."/>
            <person name="Morin E."/>
            <person name="Kohler A."/>
            <person name="Barry K."/>
            <person name="LaButti K."/>
            <person name="Morin E."/>
            <person name="Salamov A."/>
            <person name="Lipzen A."/>
            <person name="Mereny Z."/>
            <person name="Hegedus B."/>
            <person name="Baldrian P."/>
            <person name="Stursova M."/>
            <person name="Weitz H."/>
            <person name="Taylor A."/>
            <person name="Grigoriev I.V."/>
            <person name="Nagy L.G."/>
            <person name="Martin F."/>
            <person name="Kauserud H."/>
        </authorList>
    </citation>
    <scope>NUCLEOTIDE SEQUENCE</scope>
    <source>
        <strain evidence="2">9144</strain>
    </source>
</reference>
<evidence type="ECO:0000256" key="1">
    <source>
        <dbReference type="SAM" id="MobiDB-lite"/>
    </source>
</evidence>
<evidence type="ECO:0000313" key="3">
    <source>
        <dbReference type="Proteomes" id="UP001219525"/>
    </source>
</evidence>
<evidence type="ECO:0000313" key="2">
    <source>
        <dbReference type="EMBL" id="KAJ7229898.1"/>
    </source>
</evidence>
<feature type="compositionally biased region" description="Low complexity" evidence="1">
    <location>
        <begin position="46"/>
        <end position="62"/>
    </location>
</feature>
<dbReference type="Proteomes" id="UP001219525">
    <property type="component" value="Unassembled WGS sequence"/>
</dbReference>
<accession>A0AAD6YUR6</accession>
<organism evidence="2 3">
    <name type="scientific">Mycena pura</name>
    <dbReference type="NCBI Taxonomy" id="153505"/>
    <lineage>
        <taxon>Eukaryota</taxon>
        <taxon>Fungi</taxon>
        <taxon>Dikarya</taxon>
        <taxon>Basidiomycota</taxon>
        <taxon>Agaricomycotina</taxon>
        <taxon>Agaricomycetes</taxon>
        <taxon>Agaricomycetidae</taxon>
        <taxon>Agaricales</taxon>
        <taxon>Marasmiineae</taxon>
        <taxon>Mycenaceae</taxon>
        <taxon>Mycena</taxon>
    </lineage>
</organism>
<gene>
    <name evidence="2" type="ORF">GGX14DRAFT_383854</name>
</gene>
<dbReference type="EMBL" id="JARJCW010000001">
    <property type="protein sequence ID" value="KAJ7229898.1"/>
    <property type="molecule type" value="Genomic_DNA"/>
</dbReference>
<proteinExistence type="predicted"/>
<feature type="compositionally biased region" description="Low complexity" evidence="1">
    <location>
        <begin position="70"/>
        <end position="88"/>
    </location>
</feature>
<comment type="caution">
    <text evidence="2">The sequence shown here is derived from an EMBL/GenBank/DDBJ whole genome shotgun (WGS) entry which is preliminary data.</text>
</comment>